<protein>
    <submittedName>
        <fullName evidence="1">Long chain acyl-CoA synthetase 6, peroxisomal</fullName>
    </submittedName>
</protein>
<name>A0ACC0INE8_9ERIC</name>
<dbReference type="EMBL" id="CM045760">
    <property type="protein sequence ID" value="KAI8026873.1"/>
    <property type="molecule type" value="Genomic_DNA"/>
</dbReference>
<comment type="caution">
    <text evidence="1">The sequence shown here is derived from an EMBL/GenBank/DDBJ whole genome shotgun (WGS) entry which is preliminary data.</text>
</comment>
<sequence length="324" mass="36256">MDSAAQRRLKAIQAHLLPDTDDSLFQIQRNETASEFSLVLLVEPASQEDDKRSVHDKWVVFARGVFSMGREIDKYRGRQGNVSLMRVSTIGDGSILIMLVFGYQILYVVPVANEDMPSRLRSGRPGLICKFALRKLIVFFLKVNVGKSTLIAVGQTYSVVLPEKLQTGKWNVYRSAHSPLKLVDRYPNHPEIGTLHDNFVHAVETFQDYKYLGTRIRIDGTVGEYKWMTYGEVGTARLAVGSGLWSHGLSKGARIGLYFINKPEWLIVDHACSAYSYISVPLYDTLGPDAVKYIVNHADIQAIFCVPETLTSLLSFSSEMSSVA</sequence>
<keyword evidence="2" id="KW-1185">Reference proteome</keyword>
<evidence type="ECO:0000313" key="2">
    <source>
        <dbReference type="Proteomes" id="UP001060215"/>
    </source>
</evidence>
<dbReference type="Proteomes" id="UP001060215">
    <property type="component" value="Chromosome 3"/>
</dbReference>
<proteinExistence type="predicted"/>
<organism evidence="1 2">
    <name type="scientific">Camellia lanceoleosa</name>
    <dbReference type="NCBI Taxonomy" id="1840588"/>
    <lineage>
        <taxon>Eukaryota</taxon>
        <taxon>Viridiplantae</taxon>
        <taxon>Streptophyta</taxon>
        <taxon>Embryophyta</taxon>
        <taxon>Tracheophyta</taxon>
        <taxon>Spermatophyta</taxon>
        <taxon>Magnoliopsida</taxon>
        <taxon>eudicotyledons</taxon>
        <taxon>Gunneridae</taxon>
        <taxon>Pentapetalae</taxon>
        <taxon>asterids</taxon>
        <taxon>Ericales</taxon>
        <taxon>Theaceae</taxon>
        <taxon>Camellia</taxon>
    </lineage>
</organism>
<accession>A0ACC0INE8</accession>
<gene>
    <name evidence="1" type="ORF">LOK49_LG02G02132</name>
</gene>
<reference evidence="1 2" key="1">
    <citation type="journal article" date="2022" name="Plant J.">
        <title>Chromosome-level genome of Camellia lanceoleosa provides a valuable resource for understanding genome evolution and self-incompatibility.</title>
        <authorList>
            <person name="Gong W."/>
            <person name="Xiao S."/>
            <person name="Wang L."/>
            <person name="Liao Z."/>
            <person name="Chang Y."/>
            <person name="Mo W."/>
            <person name="Hu G."/>
            <person name="Li W."/>
            <person name="Zhao G."/>
            <person name="Zhu H."/>
            <person name="Hu X."/>
            <person name="Ji K."/>
            <person name="Xiang X."/>
            <person name="Song Q."/>
            <person name="Yuan D."/>
            <person name="Jin S."/>
            <person name="Zhang L."/>
        </authorList>
    </citation>
    <scope>NUCLEOTIDE SEQUENCE [LARGE SCALE GENOMIC DNA]</scope>
    <source>
        <strain evidence="1">SQ_2022a</strain>
    </source>
</reference>
<evidence type="ECO:0000313" key="1">
    <source>
        <dbReference type="EMBL" id="KAI8026873.1"/>
    </source>
</evidence>